<keyword evidence="2" id="KW-1185">Reference proteome</keyword>
<name>A0ACC0WXC7_9STRA</name>
<protein>
    <submittedName>
        <fullName evidence="1">Uncharacterized protein</fullName>
    </submittedName>
</protein>
<dbReference type="Proteomes" id="UP001163321">
    <property type="component" value="Chromosome 1"/>
</dbReference>
<evidence type="ECO:0000313" key="2">
    <source>
        <dbReference type="Proteomes" id="UP001163321"/>
    </source>
</evidence>
<dbReference type="EMBL" id="CM047580">
    <property type="protein sequence ID" value="KAI9922518.1"/>
    <property type="molecule type" value="Genomic_DNA"/>
</dbReference>
<evidence type="ECO:0000313" key="1">
    <source>
        <dbReference type="EMBL" id="KAI9922518.1"/>
    </source>
</evidence>
<reference evidence="1 2" key="1">
    <citation type="journal article" date="2022" name="bioRxiv">
        <title>The genome of the oomycete Peronosclerospora sorghi, a cosmopolitan pathogen of maize and sorghum, is inflated with dispersed pseudogenes.</title>
        <authorList>
            <person name="Fletcher K."/>
            <person name="Martin F."/>
            <person name="Isakeit T."/>
            <person name="Cavanaugh K."/>
            <person name="Magill C."/>
            <person name="Michelmore R."/>
        </authorList>
    </citation>
    <scope>NUCLEOTIDE SEQUENCE [LARGE SCALE GENOMIC DNA]</scope>
    <source>
        <strain evidence="1">P6</strain>
    </source>
</reference>
<organism evidence="1 2">
    <name type="scientific">Peronosclerospora sorghi</name>
    <dbReference type="NCBI Taxonomy" id="230839"/>
    <lineage>
        <taxon>Eukaryota</taxon>
        <taxon>Sar</taxon>
        <taxon>Stramenopiles</taxon>
        <taxon>Oomycota</taxon>
        <taxon>Peronosporomycetes</taxon>
        <taxon>Peronosporales</taxon>
        <taxon>Peronosporaceae</taxon>
        <taxon>Peronosclerospora</taxon>
    </lineage>
</organism>
<sequence length="2703" mass="300772">MMEQQTALSRSGRKHRVVGGKRKRKAIQESGKDEGGVETKKEEERKEDREEEKEEEEVEEKEDKTLPNQWNCPACTYLNDISRQFCEMCETSNPSPAPAAARTLGSAFTASEWSCVACTMVNPAALRICAVCGTLNPRPPRPTGLSIARLSSNVGDESVSSCSEDSDDDSVEEEDDEEETWKCSCCGTQSLGRTCSNCFAKRPKIARKVENTTTNENHKKAKSEQLLVRKRKRRKYEKKQMEKAKIAYGISIYELKKLLLEPTSSRLVVTLQALTHTLAMMDASADNEWTDGPSFLIRTFGGGSSSDTAKDPELLTVLVNIFCGRERTYPAEVRLLAVQSINYLMKMDRLLHAQAKMVEVVRLQITELLAWNNSKNANTAISGSAKSEQQIVEECLSGMSSMCTAEGFARRVVVAQDHFVGFLDFLLRLVDGNNHNSKFHPSIVMTALDILHKCCMTLRWSAKSRHNHRLAGSTSMKKHMTPTQSGKLTLELAIKLVDFLRHVLLHKHIPLHVKAAKCLLLLFHRVPPESPDVMNQLVTPEVLRRFVALVISTSSEESEESRFAMVNLLLYLFDTFSQLVNMLVQEKIYVDLFSGILPLLQSSSTGLRTNVLKMISLLTRVVCKAYSSGSATSSFCDEPLDLSAFKDKASPVPTCRSRASRLPRTHQRLDTSGDTLSMLLLDFIRMDSIHGVNILLQDGADLNFPRMLDAEGNELDKPLNVAVECASLRMVRLLVKRGADIHQVGIGGTGLHVAARTGRCHIAAFLLQYGARIEAKDREKKTVMDIVDLTDKTGNEKRSIDSIPSPMKKLLEIHQCTAGVRDYDSDFSESDDIPDERSQGWFHYTSDQDDEYEEDDDDDMDDDEFEGDEGYYMDFDDEDDDDEEDMNGIGQHNENAGGCSDVGAYNDDAISGVAAPSSKGCLDSIELNSNMKIEGGESSVSNSRSAELNEAIEQCPDGGGMSEQKPAVIVTDGEVYEFSLALIQALLALLHVMDIQNVDRCVISTMACVLEMAPSQLFHALKEKDVELILDLAHFLLEGEKPLHAGTGTGLGTAPASLAAECGGAANSAYNLPSLILAIRILEAVVRKSPQESSIFYQMERRGISEQIEMLDRSKHDDIGSYQIICERGLSLLKTLQSDMLESGMLHLHKLRNLGRRLKELSVDSASSEKELVLVDLVELFDQPNSVTTYEFKQSELLPAIIRYLSPQGELNRRRARALLGAFERNPSALKHLIFRLQSIITREEMFPLVTFNSGKGREFYPLTRQLKIAFVRFGDKSASGKPQEDTCGRIKEELIETSTLTHFQSFERSVFRCMPVIDSGLSLLYLNLVGHSIKKVVEGKWRNFLIVGYDDTRSYHLVKPIVGTNDDLVEMVVHDSQCRLIENVQVYEDVSLDLALFGSVDAVDLSHFGNGKKKRRSKRKRKSFSDQLKQLDSNNICQVEVKNAGILKLPKLPGAWYSAILVDNKIVQDYDLKGKTCEEVLATQSTHSVKLLVDNRILYNVPAECLRPRLLQPQVGSVVEVDGLVGEVTRIYNNDGIPCSSANILLDVKTSFNVEKTRVKKDRIRFPAHPTIGSRVDDQIEAMSMRRLLSARDSSLLPGRIGDRVWVLPPSGSRLADLCVAGTIKSYPSGLGSFRHSATVLVEVSFGSKPPLAVSVNQDRLLNFAVDRSPSSGHSPSRLLTALQMASGRGSSSRGGGRTGQNCNSSVVHQAFERVAGTLRQSRLGGGQGSSGIGIGKLRSLMSLNPTLRGNAPRDVDPVEQATTVHNIRINPPQNELIEGAEEGASTSFPLSVSVKVTNEGSGLGKEKKIEQGSSALLSYLKPQNVKPKRICSQLPTVRLVMGFRKCDTSAVDTDRIVISSEFGLELVDKRRVGSRNTDTPASSSLIELNSSKRQLEVKPGSRKAFLDVFNSFSVTERSPKKKRKKLSPVDHSTLQSETCWDIEKFIAFMQAVREPARYNHSDKTVVKCCIIFSKFADPVTNRKMLKADGFLSFVMHECKDAAKSKQMLNFLRTRGYLAESLVSDHSNSDDAEEKKKLPDDGFKTTQDDKSSSQTRQPIMLRGFPADQCVLKCMEELRREKNGDRVGITSSDHDTADSSLPPWKLTYRLYCDYRIEWEAQSSSKTDTSQRLVGSGTKSLEPLSAVVLKSPTPLFTNGLATLGSDPATVGLVWLQSSTRQEIHVPDSMESAIRLLHYLFLFHENMASVDEALWTNPRLYNRLEAQMRDVLSMCSGIYPPWCDALVTQCKFFFSRNQREKLFRCTSFGCTRALHWFRNQLHLQENSTNSSTTGGSSYNQEITISPIPKERVKIYRENIVQSAEVLMKMHAKRKAILDVIFAGEKGYGSGVTAAFYSTVAHALRQVTENHRFQLWIPGYDDEVEAVHGADVVGDIAGDAPVICHSNGLFPYPHRNPSWKLVERFRLMGRLAGKALMDQYLLPLPLSPQFMGLVVGESVGLEELENIFLSHGRIIYSMYRASKKIVAGEQNVQIENLDVEDWLNAVGFTFLDPFSQEPLVAGGEDLAVTPSNLTLYVQSVLELWLDSGIRTQVVAFREGISEVLPLGKLRLLYVPELLSLLCGEEDIKWDVESLTRETKIEHGYTKESPPVQYFFKVLEEMSGSERRAFLLYVTGCPNLPPGGFQALKPPFEVVRRVVDTVDVDRALPFARTCSNTLHLPAYSSKHVLAKQMAYAIANSRGVIDRD</sequence>
<accession>A0ACC0WXC7</accession>
<proteinExistence type="predicted"/>
<gene>
    <name evidence="1" type="ORF">PsorP6_000398</name>
</gene>
<comment type="caution">
    <text evidence="1">The sequence shown here is derived from an EMBL/GenBank/DDBJ whole genome shotgun (WGS) entry which is preliminary data.</text>
</comment>